<evidence type="ECO:0000313" key="1">
    <source>
        <dbReference type="EMBL" id="GEK21604.1"/>
    </source>
</evidence>
<dbReference type="PANTHER" id="PTHR30528">
    <property type="entry name" value="CYTOPLASMIC PROTEIN"/>
    <property type="match status" value="1"/>
</dbReference>
<comment type="caution">
    <text evidence="1">The sequence shown here is derived from an EMBL/GenBank/DDBJ whole genome shotgun (WGS) entry which is preliminary data.</text>
</comment>
<dbReference type="OrthoDB" id="9787207at2"/>
<sequence>MTAPVAERLTLSQARRITLRAQGLDRPRPVRAAEPTMRQFQQVVDRLGVLQIDSVNVLARAHLLPVFSRVGAYDTALLDRASGTAPRRLVETWAHMASYVPPETFRLLGWRQRAYLDQAWGAIAEVPLKYSPMVEEVRAIIAERGPVTARQVQEDFEAEHPTTRGEWGWNWSVAKRVLEFLFFTGEITSAGRNGAFERRYDLTSRVLPPAVLALPEPSDEDAVRALTEIGARAHGIGTLRSIADYFRIKEARVVPAIADLVEEGVLQEVVVEGWNQGPVWRHRDADLPRRATGRALLNPFDPLVFERRRLEALFGLRYRIEIYVPEPKRVWGYYVLPFLLGETLPALVDLKADRQAGVLRVLAAHRATGSTVPDADVVEPLAAELRELAGWLGLEDIAVGDRDGLPRGDLAPDLALAVRSG</sequence>
<dbReference type="EMBL" id="BJUB01000006">
    <property type="protein sequence ID" value="GEK21604.1"/>
    <property type="molecule type" value="Genomic_DNA"/>
</dbReference>
<protein>
    <recommendedName>
        <fullName evidence="3">Cytoplasmic protein</fullName>
    </recommendedName>
</protein>
<name>A0A510V406_9CELL</name>
<dbReference type="AlphaFoldDB" id="A0A510V406"/>
<evidence type="ECO:0008006" key="3">
    <source>
        <dbReference type="Google" id="ProtNLM"/>
    </source>
</evidence>
<dbReference type="Proteomes" id="UP000321118">
    <property type="component" value="Unassembled WGS sequence"/>
</dbReference>
<proteinExistence type="predicted"/>
<keyword evidence="2" id="KW-1185">Reference proteome</keyword>
<dbReference type="PANTHER" id="PTHR30528:SF0">
    <property type="entry name" value="CYTOPLASMIC PROTEIN"/>
    <property type="match status" value="1"/>
</dbReference>
<reference evidence="1 2" key="1">
    <citation type="submission" date="2019-07" db="EMBL/GenBank/DDBJ databases">
        <title>Whole genome shotgun sequence of Cellulomonas xylanilytica NBRC 101102.</title>
        <authorList>
            <person name="Hosoyama A."/>
            <person name="Uohara A."/>
            <person name="Ohji S."/>
            <person name="Ichikawa N."/>
        </authorList>
    </citation>
    <scope>NUCLEOTIDE SEQUENCE [LARGE SCALE GENOMIC DNA]</scope>
    <source>
        <strain evidence="1 2">NBRC 101102</strain>
    </source>
</reference>
<organism evidence="1 2">
    <name type="scientific">Cellulomonas xylanilytica</name>
    <dbReference type="NCBI Taxonomy" id="233583"/>
    <lineage>
        <taxon>Bacteria</taxon>
        <taxon>Bacillati</taxon>
        <taxon>Actinomycetota</taxon>
        <taxon>Actinomycetes</taxon>
        <taxon>Micrococcales</taxon>
        <taxon>Cellulomonadaceae</taxon>
        <taxon>Cellulomonas</taxon>
    </lineage>
</organism>
<evidence type="ECO:0000313" key="2">
    <source>
        <dbReference type="Proteomes" id="UP000321118"/>
    </source>
</evidence>
<accession>A0A510V406</accession>
<dbReference type="Pfam" id="PF06224">
    <property type="entry name" value="AlkZ-like"/>
    <property type="match status" value="1"/>
</dbReference>
<gene>
    <name evidence="1" type="ORF">CXY01_21240</name>
</gene>
<dbReference type="RefSeq" id="WP_146927404.1">
    <property type="nucleotide sequence ID" value="NZ_BJUB01000006.1"/>
</dbReference>
<dbReference type="InterPro" id="IPR009351">
    <property type="entry name" value="AlkZ-like"/>
</dbReference>